<evidence type="ECO:0000313" key="10">
    <source>
        <dbReference type="Proteomes" id="UP000007383"/>
    </source>
</evidence>
<feature type="transmembrane region" description="Helical" evidence="7">
    <location>
        <begin position="43"/>
        <end position="64"/>
    </location>
</feature>
<dbReference type="PANTHER" id="PTHR23522:SF4">
    <property type="entry name" value="NUCLEOSIDE PERMEASE NUPG-RELATED"/>
    <property type="match status" value="1"/>
</dbReference>
<feature type="transmembrane region" description="Helical" evidence="7">
    <location>
        <begin position="372"/>
        <end position="389"/>
    </location>
</feature>
<keyword evidence="10" id="KW-1185">Reference proteome</keyword>
<name>H9UFZ9_SPIAZ</name>
<dbReference type="GO" id="GO:0015213">
    <property type="term" value="F:uridine transmembrane transporter activity"/>
    <property type="evidence" value="ECO:0007669"/>
    <property type="project" value="TreeGrafter"/>
</dbReference>
<keyword evidence="5 7" id="KW-1133">Transmembrane helix</keyword>
<feature type="domain" description="Major facilitator superfamily (MFS) profile" evidence="8">
    <location>
        <begin position="210"/>
        <end position="412"/>
    </location>
</feature>
<accession>H9UFZ9</accession>
<proteinExistence type="predicted"/>
<dbReference type="InterPro" id="IPR020846">
    <property type="entry name" value="MFS_dom"/>
</dbReference>
<dbReference type="AlphaFoldDB" id="H9UFZ9"/>
<comment type="subcellular location">
    <subcellularLocation>
        <location evidence="1">Cell membrane</location>
        <topology evidence="1">Multi-pass membrane protein</topology>
    </subcellularLocation>
</comment>
<feature type="transmembrane region" description="Helical" evidence="7">
    <location>
        <begin position="244"/>
        <end position="264"/>
    </location>
</feature>
<evidence type="ECO:0000256" key="2">
    <source>
        <dbReference type="ARBA" id="ARBA00022448"/>
    </source>
</evidence>
<feature type="transmembrane region" description="Helical" evidence="7">
    <location>
        <begin position="12"/>
        <end position="31"/>
    </location>
</feature>
<evidence type="ECO:0000259" key="8">
    <source>
        <dbReference type="PROSITE" id="PS50850"/>
    </source>
</evidence>
<keyword evidence="4 7" id="KW-0812">Transmembrane</keyword>
<dbReference type="GO" id="GO:0005886">
    <property type="term" value="C:plasma membrane"/>
    <property type="evidence" value="ECO:0007669"/>
    <property type="project" value="UniProtKB-SubCell"/>
</dbReference>
<protein>
    <submittedName>
        <fullName evidence="9">Nucleoside H+ symporter</fullName>
    </submittedName>
</protein>
<dbReference type="InterPro" id="IPR036259">
    <property type="entry name" value="MFS_trans_sf"/>
</dbReference>
<dbReference type="GO" id="GO:0015212">
    <property type="term" value="F:cytidine transmembrane transporter activity"/>
    <property type="evidence" value="ECO:0007669"/>
    <property type="project" value="TreeGrafter"/>
</dbReference>
<dbReference type="PATRIC" id="fig|889378.3.peg.340"/>
<feature type="transmembrane region" description="Helical" evidence="7">
    <location>
        <begin position="205"/>
        <end position="224"/>
    </location>
</feature>
<feature type="transmembrane region" description="Helical" evidence="7">
    <location>
        <begin position="101"/>
        <end position="122"/>
    </location>
</feature>
<dbReference type="HOGENOM" id="CLU_013133_1_2_12"/>
<organism evidence="9 10">
    <name type="scientific">Spirochaeta africana (strain ATCC 700263 / DSM 8902 / Z-7692)</name>
    <dbReference type="NCBI Taxonomy" id="889378"/>
    <lineage>
        <taxon>Bacteria</taxon>
        <taxon>Pseudomonadati</taxon>
        <taxon>Spirochaetota</taxon>
        <taxon>Spirochaetia</taxon>
        <taxon>Spirochaetales</taxon>
        <taxon>Spirochaetaceae</taxon>
        <taxon>Spirochaeta</taxon>
    </lineage>
</organism>
<dbReference type="SUPFAM" id="SSF103473">
    <property type="entry name" value="MFS general substrate transporter"/>
    <property type="match status" value="1"/>
</dbReference>
<dbReference type="RefSeq" id="WP_014454440.1">
    <property type="nucleotide sequence ID" value="NC_017098.1"/>
</dbReference>
<evidence type="ECO:0000256" key="5">
    <source>
        <dbReference type="ARBA" id="ARBA00022989"/>
    </source>
</evidence>
<feature type="transmembrane region" description="Helical" evidence="7">
    <location>
        <begin position="73"/>
        <end position="89"/>
    </location>
</feature>
<reference evidence="10" key="1">
    <citation type="journal article" date="2013" name="Stand. Genomic Sci.">
        <title>Complete genome sequence of the halophilic bacterium Spirochaeta africana type strain (Z-7692(T)) from the alkaline Lake Magadi in the East African Rift.</title>
        <authorList>
            <person name="Liolos K."/>
            <person name="Abt B."/>
            <person name="Scheuner C."/>
            <person name="Teshima H."/>
            <person name="Held B."/>
            <person name="Lapidus A."/>
            <person name="Nolan M."/>
            <person name="Lucas S."/>
            <person name="Deshpande S."/>
            <person name="Cheng J.F."/>
            <person name="Tapia R."/>
            <person name="Goodwin L.A."/>
            <person name="Pitluck S."/>
            <person name="Pagani I."/>
            <person name="Ivanova N."/>
            <person name="Mavromatis K."/>
            <person name="Mikhailova N."/>
            <person name="Huntemann M."/>
            <person name="Pati A."/>
            <person name="Chen A."/>
            <person name="Palaniappan K."/>
            <person name="Land M."/>
            <person name="Rohde M."/>
            <person name="Tindall B.J."/>
            <person name="Detter J.C."/>
            <person name="Goker M."/>
            <person name="Bristow J."/>
            <person name="Eisen J.A."/>
            <person name="Markowitz V."/>
            <person name="Hugenholtz P."/>
            <person name="Woyke T."/>
            <person name="Klenk H.P."/>
            <person name="Kyrpides N.C."/>
        </authorList>
    </citation>
    <scope>NUCLEOTIDE SEQUENCE</scope>
    <source>
        <strain evidence="10">ATCC 700263 / DSM 8902 / Z-7692</strain>
    </source>
</reference>
<dbReference type="PROSITE" id="PS50850">
    <property type="entry name" value="MFS"/>
    <property type="match status" value="1"/>
</dbReference>
<dbReference type="Pfam" id="PF03825">
    <property type="entry name" value="Nuc_H_symport"/>
    <property type="match status" value="1"/>
</dbReference>
<dbReference type="EMBL" id="CP003282">
    <property type="protein sequence ID" value="AFG36442.1"/>
    <property type="molecule type" value="Genomic_DNA"/>
</dbReference>
<feature type="transmembrane region" description="Helical" evidence="7">
    <location>
        <begin position="134"/>
        <end position="154"/>
    </location>
</feature>
<gene>
    <name evidence="9" type="ordered locus">Spiaf_0336</name>
</gene>
<evidence type="ECO:0000256" key="4">
    <source>
        <dbReference type="ARBA" id="ARBA00022692"/>
    </source>
</evidence>
<evidence type="ECO:0000313" key="9">
    <source>
        <dbReference type="EMBL" id="AFG36442.1"/>
    </source>
</evidence>
<evidence type="ECO:0000256" key="1">
    <source>
        <dbReference type="ARBA" id="ARBA00004651"/>
    </source>
</evidence>
<keyword evidence="3" id="KW-1003">Cell membrane</keyword>
<dbReference type="eggNOG" id="COG2814">
    <property type="taxonomic scope" value="Bacteria"/>
</dbReference>
<feature type="transmembrane region" description="Helical" evidence="7">
    <location>
        <begin position="166"/>
        <end position="184"/>
    </location>
</feature>
<dbReference type="KEGG" id="sfc:Spiaf_0336"/>
<keyword evidence="6 7" id="KW-0472">Membrane</keyword>
<sequence length="412" mass="44306">MQRFLVPRLCVMYFLQCFAMGAVVPIFSLYLRNDLGFSGSQTGLILSMAAVSAFVSPLVWAVVVDRVVSAERLLALSHAAGAAIMFGLSQVQDFRLVLGGYLLYMVCLGPTIPLTNTVVFGHLQERGGGEFGRIRVFGTLGWIVVAWFFSFFWLARVDSAGFVDALRVSAAASAVMFLWSLSIPRRREIHPGSLSQLIPRAAVQVVLKPQVLTVGIAMLLIAALDRIYVYGGSPLLAALGVPSQAIMPILSLGQVPELFALFFLGSLVRRWGYRRMVMLGIGFQLFRFTAFLLGGILPLPLVVAGFSVHGLTYAFGIALCSMFADAHCAPENRGGVHQLLELMSFGFGNIIGNVGAGVLAEVGEPLGTTGFEVLYGVALAVGITALVLVRLRMPDASPVVEPEPTETNTCSR</sequence>
<dbReference type="InterPro" id="IPR004740">
    <property type="entry name" value="Nuc_H_symport"/>
</dbReference>
<dbReference type="Gene3D" id="1.20.1250.20">
    <property type="entry name" value="MFS general substrate transporter like domains"/>
    <property type="match status" value="2"/>
</dbReference>
<evidence type="ECO:0000256" key="6">
    <source>
        <dbReference type="ARBA" id="ARBA00023136"/>
    </source>
</evidence>
<dbReference type="PANTHER" id="PTHR23522">
    <property type="entry name" value="BLL5896 PROTEIN"/>
    <property type="match status" value="1"/>
</dbReference>
<keyword evidence="2" id="KW-0813">Transport</keyword>
<dbReference type="Proteomes" id="UP000007383">
    <property type="component" value="Chromosome"/>
</dbReference>
<evidence type="ECO:0000256" key="7">
    <source>
        <dbReference type="SAM" id="Phobius"/>
    </source>
</evidence>
<dbReference type="STRING" id="889378.Spiaf_0336"/>
<evidence type="ECO:0000256" key="3">
    <source>
        <dbReference type="ARBA" id="ARBA00022475"/>
    </source>
</evidence>